<dbReference type="EMBL" id="BMKF01000002">
    <property type="protein sequence ID" value="GGB78211.1"/>
    <property type="molecule type" value="Genomic_DNA"/>
</dbReference>
<reference evidence="3" key="1">
    <citation type="journal article" date="2019" name="Int. J. Syst. Evol. Microbiol.">
        <title>The Global Catalogue of Microorganisms (GCM) 10K type strain sequencing project: providing services to taxonomists for standard genome sequencing and annotation.</title>
        <authorList>
            <consortium name="The Broad Institute Genomics Platform"/>
            <consortium name="The Broad Institute Genome Sequencing Center for Infectious Disease"/>
            <person name="Wu L."/>
            <person name="Ma J."/>
        </authorList>
    </citation>
    <scope>NUCLEOTIDE SEQUENCE [LARGE SCALE GENOMIC DNA]</scope>
    <source>
        <strain evidence="3">CGMCC 1.15928</strain>
    </source>
</reference>
<accession>A0ABQ1JU95</accession>
<sequence>MISTKRTISAFALMGSLAGLPAVADTWPQKEWQLDETSLHTSCPYCSDAEKAKVQLRIEKAAKLKTWVEPEMQRISDWLQGEEFAAPVIKNSEKNPDSGRIYFLNDSSSREVAKMQSNMSAAYTESGEIELPVAGVLDEVQLGDGPAFAGETLAFQAGSLAHELHHGVVMGLDSRGALETHEWVSEGLAEAVGLAWARREYGASPESIIVDTPRYDQPLTQTDAPYGRGHFFYYLGEGLSPQGPVSYMPELTSDGPAGDGAGWIDTYLKGKGSGLKQAFNRLIADHTDSKSYFGPEAAAINSPSLVTEIRSPGFGNANIKAGEVGAIAARYEEAAAAFAPAEWEKLEDRDRVYARIIYTENAERANDLTVIVDGEVQGSNERHVSLIFGAPGEEADPAIVKVTNVAEDATSTTAQSYELKMQVTPIGFDIPPCVQAGSQAQIELEGSVSNAELKRALARGDVRLSSSSGSISSDLVFNATGGTGSVDINLTLPTVDGGRKTIELGAIDVQNGSCGIRMTFSQTRDVVAYWDPVNDLTEYKVQGRTALMQDGVMYVQDPRMGWVRFDLDQFAGLAVGMSGGAIPGLGGMSSMEAIGGIRTFDLPDMAMEAFEWDKVVKATTPEGQKMLSSMPNSANRIERGKRNCIFESGECAMFLMSDAQATLQLTYDKQRRLTEMNAGGHWIRFEHGDFTARPLPAHYTDMSVLMNMPR</sequence>
<keyword evidence="1" id="KW-0732">Signal</keyword>
<proteinExistence type="predicted"/>
<organism evidence="2 3">
    <name type="scientific">Henriciella pelagia</name>
    <dbReference type="NCBI Taxonomy" id="1977912"/>
    <lineage>
        <taxon>Bacteria</taxon>
        <taxon>Pseudomonadati</taxon>
        <taxon>Pseudomonadota</taxon>
        <taxon>Alphaproteobacteria</taxon>
        <taxon>Hyphomonadales</taxon>
        <taxon>Hyphomonadaceae</taxon>
        <taxon>Henriciella</taxon>
    </lineage>
</organism>
<keyword evidence="3" id="KW-1185">Reference proteome</keyword>
<evidence type="ECO:0000313" key="3">
    <source>
        <dbReference type="Proteomes" id="UP000628854"/>
    </source>
</evidence>
<dbReference type="Proteomes" id="UP000628854">
    <property type="component" value="Unassembled WGS sequence"/>
</dbReference>
<comment type="caution">
    <text evidence="2">The sequence shown here is derived from an EMBL/GenBank/DDBJ whole genome shotgun (WGS) entry which is preliminary data.</text>
</comment>
<feature type="chain" id="PRO_5046458829" evidence="1">
    <location>
        <begin position="25"/>
        <end position="710"/>
    </location>
</feature>
<gene>
    <name evidence="2" type="ORF">GCM10011503_28770</name>
</gene>
<evidence type="ECO:0000313" key="2">
    <source>
        <dbReference type="EMBL" id="GGB78211.1"/>
    </source>
</evidence>
<name>A0ABQ1JU95_9PROT</name>
<evidence type="ECO:0000256" key="1">
    <source>
        <dbReference type="SAM" id="SignalP"/>
    </source>
</evidence>
<protein>
    <submittedName>
        <fullName evidence="2">Uncharacterized protein</fullName>
    </submittedName>
</protein>
<feature type="signal peptide" evidence="1">
    <location>
        <begin position="1"/>
        <end position="24"/>
    </location>
</feature>
<dbReference type="RefSeq" id="WP_143434560.1">
    <property type="nucleotide sequence ID" value="NZ_BMKF01000002.1"/>
</dbReference>